<evidence type="ECO:0000256" key="1">
    <source>
        <dbReference type="SAM" id="MobiDB-lite"/>
    </source>
</evidence>
<evidence type="ECO:0000313" key="2">
    <source>
        <dbReference type="EMBL" id="OCT44343.1"/>
    </source>
</evidence>
<organism evidence="2 3">
    <name type="scientific">Cladophialophora carrionii</name>
    <dbReference type="NCBI Taxonomy" id="86049"/>
    <lineage>
        <taxon>Eukaryota</taxon>
        <taxon>Fungi</taxon>
        <taxon>Dikarya</taxon>
        <taxon>Ascomycota</taxon>
        <taxon>Pezizomycotina</taxon>
        <taxon>Eurotiomycetes</taxon>
        <taxon>Chaetothyriomycetidae</taxon>
        <taxon>Chaetothyriales</taxon>
        <taxon>Herpotrichiellaceae</taxon>
        <taxon>Cladophialophora</taxon>
    </lineage>
</organism>
<feature type="compositionally biased region" description="Polar residues" evidence="1">
    <location>
        <begin position="86"/>
        <end position="96"/>
    </location>
</feature>
<comment type="caution">
    <text evidence="2">The sequence shown here is derived from an EMBL/GenBank/DDBJ whole genome shotgun (WGS) entry which is preliminary data.</text>
</comment>
<name>A0A1C1C733_9EURO</name>
<evidence type="ECO:0000313" key="3">
    <source>
        <dbReference type="Proteomes" id="UP000094526"/>
    </source>
</evidence>
<keyword evidence="3" id="KW-1185">Reference proteome</keyword>
<dbReference type="VEuPathDB" id="FungiDB:CLCR_06430"/>
<protein>
    <submittedName>
        <fullName evidence="2">Uncharacterized protein</fullName>
    </submittedName>
</protein>
<dbReference type="Proteomes" id="UP000094526">
    <property type="component" value="Unassembled WGS sequence"/>
</dbReference>
<feature type="region of interest" description="Disordered" evidence="1">
    <location>
        <begin position="83"/>
        <end position="109"/>
    </location>
</feature>
<accession>A0A1C1C733</accession>
<dbReference type="EMBL" id="LGRB01000020">
    <property type="protein sequence ID" value="OCT44343.1"/>
    <property type="molecule type" value="Genomic_DNA"/>
</dbReference>
<gene>
    <name evidence="2" type="ORF">CLCR_06430</name>
</gene>
<dbReference type="AlphaFoldDB" id="A0A1C1C733"/>
<reference evidence="3" key="1">
    <citation type="submission" date="2015-07" db="EMBL/GenBank/DDBJ databases">
        <authorList>
            <person name="Teixeira M.M."/>
            <person name="Souza R.C."/>
            <person name="Almeida L.G."/>
            <person name="Vicente V.A."/>
            <person name="de Hoog S."/>
            <person name="Bocca A.L."/>
            <person name="de Almeida S.R."/>
            <person name="Vasconcelos A.T."/>
            <person name="Felipe M.S."/>
        </authorList>
    </citation>
    <scope>NUCLEOTIDE SEQUENCE [LARGE SCALE GENOMIC DNA]</scope>
    <source>
        <strain evidence="3">KSF</strain>
    </source>
</reference>
<proteinExistence type="predicted"/>
<sequence length="128" mass="14065">MTQVVNASPMRRRRAPLDVCIPTLPCHNLALLQASVTWPGANVELRIVRAAALGARESSQGRQSERATPGRLVLTDISHAEAGTMNGKSTQWSDSQLMPEKPSRAHKSLSCYVTRHAAPKFQNHSELR</sequence>